<comment type="caution">
    <text evidence="19">The sequence shown here is derived from an EMBL/GenBank/DDBJ whole genome shotgun (WGS) entry which is preliminary data.</text>
</comment>
<evidence type="ECO:0000313" key="20">
    <source>
        <dbReference type="Proteomes" id="UP000185744"/>
    </source>
</evidence>
<keyword evidence="14" id="KW-0464">Manganese</keyword>
<feature type="domain" description="STT3/PglB/AglB core" evidence="18">
    <location>
        <begin position="516"/>
        <end position="562"/>
    </location>
</feature>
<keyword evidence="9" id="KW-0812">Transmembrane</keyword>
<evidence type="ECO:0000256" key="12">
    <source>
        <dbReference type="ARBA" id="ARBA00022989"/>
    </source>
</evidence>
<evidence type="ECO:0000256" key="16">
    <source>
        <dbReference type="ARBA" id="ARBA00034066"/>
    </source>
</evidence>
<dbReference type="InterPro" id="IPR048307">
    <property type="entry name" value="STT3_N"/>
</dbReference>
<feature type="domain" description="Oligosaccharyl transferase STT3 N-terminal" evidence="17">
    <location>
        <begin position="46"/>
        <end position="316"/>
    </location>
</feature>
<comment type="cofactor">
    <cofactor evidence="1">
        <name>Mn(2+)</name>
        <dbReference type="ChEBI" id="CHEBI:29035"/>
    </cofactor>
</comment>
<evidence type="ECO:0000256" key="6">
    <source>
        <dbReference type="ARBA" id="ARBA00012602"/>
    </source>
</evidence>
<evidence type="ECO:0000256" key="14">
    <source>
        <dbReference type="ARBA" id="ARBA00023211"/>
    </source>
</evidence>
<keyword evidence="13" id="KW-0472">Membrane</keyword>
<comment type="pathway">
    <text evidence="4">Protein modification; protein glycosylation.</text>
</comment>
<proteinExistence type="inferred from homology"/>
<dbReference type="InterPro" id="IPR003674">
    <property type="entry name" value="Oligo_trans_STT3"/>
</dbReference>
<keyword evidence="12" id="KW-1133">Transmembrane helix</keyword>
<protein>
    <recommendedName>
        <fullName evidence="6">dolichyl-phosphooligosaccharide-protein glycotransferase</fullName>
        <ecNumber evidence="6">2.4.99.21</ecNumber>
    </recommendedName>
    <alternativeName>
        <fullName evidence="15">Oligosaccharyl transferase</fullName>
    </alternativeName>
</protein>
<gene>
    <name evidence="19" type="ORF">BTN85_0388</name>
</gene>
<dbReference type="Pfam" id="PF21436">
    <property type="entry name" value="STT3-PglB_core"/>
    <property type="match status" value="1"/>
</dbReference>
<dbReference type="GO" id="GO:0005886">
    <property type="term" value="C:plasma membrane"/>
    <property type="evidence" value="ECO:0007669"/>
    <property type="project" value="UniProtKB-SubCell"/>
</dbReference>
<evidence type="ECO:0000256" key="2">
    <source>
        <dbReference type="ARBA" id="ARBA00001946"/>
    </source>
</evidence>
<comment type="cofactor">
    <cofactor evidence="2">
        <name>Mg(2+)</name>
        <dbReference type="ChEBI" id="CHEBI:18420"/>
    </cofactor>
</comment>
<evidence type="ECO:0000256" key="13">
    <source>
        <dbReference type="ARBA" id="ARBA00023136"/>
    </source>
</evidence>
<dbReference type="PANTHER" id="PTHR13872:SF1">
    <property type="entry name" value="DOLICHYL-DIPHOSPHOOLIGOSACCHARIDE--PROTEIN GLYCOSYLTRANSFERASE SUBUNIT STT3B"/>
    <property type="match status" value="1"/>
</dbReference>
<name>A0A1Q6DU73_METT1</name>
<evidence type="ECO:0000256" key="4">
    <source>
        <dbReference type="ARBA" id="ARBA00004922"/>
    </source>
</evidence>
<dbReference type="UniPathway" id="UPA00378"/>
<sequence>MFTFDIFKDDSEEQSLTRKLSIFSIISSILLGTWLRIGMGTLDKLQKFDPFEMYHLSKYWLAHWTFQKKDLYLFPGSNGELSGVGYPPLTHAIPATLTKFFNLLGFNLDLKTVVIILPVFLAAFLPLIYWFLGKELYNEKVGIVAAFLTVVFPEFIRVGRAGAYDTNIYIVIFLPLTLGLFVKSFNQENLVKKTKWSILGGTALGLFGLFWAGYTLMFALIAFSILTYTFLASWLDKIKEEDTYSLLGILVSYPILLYFHSLSSLEGVLLVIPLIFFPYIAAKIPEWSEKVSWIKNGLKFRKAIVTLGSLIVVTGAVLTYYELLPVDVRGIGLVKKTAVIHQTIGELQPTFGKGFQKGAVPLQNAFGTWGALILPVIILPIIYITYKLIKQFNMGRTFELTIVSFTFLMNFAAARFLPLYLFFVTPVVAAEIVALLEILGLKNIREKMKKEYGKVKGFDLIKVTFTIFVILTISFTSLPLAGGLNVQQYPSGVYAESNGAWISTFDFFNQDENITREDYVLSWWDYGFPMKALSNVSVVTDNTQANAEVAAKFYMMQNMTEAYEYLTENMSEQRGEEVDYVIGNKALGIYIPGTIYGGKTGAVATVAQVNPSEYVSDWPNSAKNRLSQQLPFAIYYRSGMNYPNVPKPLTETVYYNLAFPAGPTPGLMNITQEPEVGDILYDHYKVVYKTNNSKQPGPWGGSAITVYKLVNETNPT</sequence>
<evidence type="ECO:0000256" key="7">
    <source>
        <dbReference type="ARBA" id="ARBA00022676"/>
    </source>
</evidence>
<keyword evidence="10" id="KW-0479">Metal-binding</keyword>
<dbReference type="EMBL" id="MSDW01000001">
    <property type="protein sequence ID" value="OKY77911.1"/>
    <property type="molecule type" value="Genomic_DNA"/>
</dbReference>
<comment type="subcellular location">
    <subcellularLocation>
        <location evidence="3">Cell membrane</location>
        <topology evidence="3">Multi-pass membrane protein</topology>
    </subcellularLocation>
</comment>
<evidence type="ECO:0000259" key="18">
    <source>
        <dbReference type="Pfam" id="PF21436"/>
    </source>
</evidence>
<dbReference type="STRING" id="1903181.BTN85_0388"/>
<dbReference type="Pfam" id="PF02516">
    <property type="entry name" value="STT3"/>
    <property type="match status" value="1"/>
</dbReference>
<dbReference type="Proteomes" id="UP000185744">
    <property type="component" value="Unassembled WGS sequence"/>
</dbReference>
<keyword evidence="8" id="KW-0808">Transferase</keyword>
<evidence type="ECO:0000256" key="9">
    <source>
        <dbReference type="ARBA" id="ARBA00022692"/>
    </source>
</evidence>
<evidence type="ECO:0000256" key="10">
    <source>
        <dbReference type="ARBA" id="ARBA00022723"/>
    </source>
</evidence>
<evidence type="ECO:0000256" key="1">
    <source>
        <dbReference type="ARBA" id="ARBA00001936"/>
    </source>
</evidence>
<comment type="similarity">
    <text evidence="5">Belongs to the STT3 family.</text>
</comment>
<keyword evidence="20" id="KW-1185">Reference proteome</keyword>
<dbReference type="AlphaFoldDB" id="A0A1Q6DU73"/>
<dbReference type="InParanoid" id="A0A1Q6DU73"/>
<evidence type="ECO:0000313" key="19">
    <source>
        <dbReference type="EMBL" id="OKY77911.1"/>
    </source>
</evidence>
<evidence type="ECO:0000259" key="17">
    <source>
        <dbReference type="Pfam" id="PF02516"/>
    </source>
</evidence>
<comment type="catalytic activity">
    <reaction evidence="16">
        <text>an archaeal dolichyl phosphooligosaccharide + [protein]-L-asparagine = an archaeal dolichyl phosphate + a glycoprotein with the oligosaccharide chain attached by N-beta-D-glycosyl linkage to a protein L-asparagine.</text>
        <dbReference type="EC" id="2.4.99.21"/>
    </reaction>
</comment>
<evidence type="ECO:0000256" key="3">
    <source>
        <dbReference type="ARBA" id="ARBA00004651"/>
    </source>
</evidence>
<dbReference type="GO" id="GO:0046872">
    <property type="term" value="F:metal ion binding"/>
    <property type="evidence" value="ECO:0007669"/>
    <property type="project" value="UniProtKB-KW"/>
</dbReference>
<evidence type="ECO:0000256" key="15">
    <source>
        <dbReference type="ARBA" id="ARBA00030679"/>
    </source>
</evidence>
<accession>A0A1Q6DU73</accession>
<evidence type="ECO:0000256" key="8">
    <source>
        <dbReference type="ARBA" id="ARBA00022679"/>
    </source>
</evidence>
<dbReference type="EC" id="2.4.99.21" evidence="6"/>
<keyword evidence="7" id="KW-0328">Glycosyltransferase</keyword>
<dbReference type="Gene3D" id="3.40.50.12610">
    <property type="match status" value="1"/>
</dbReference>
<dbReference type="PANTHER" id="PTHR13872">
    <property type="entry name" value="DOLICHYL-DIPHOSPHOOLIGOSACCHARIDE--PROTEIN GLYCOSYLTRANSFERASE SUBUNIT"/>
    <property type="match status" value="1"/>
</dbReference>
<evidence type="ECO:0000256" key="11">
    <source>
        <dbReference type="ARBA" id="ARBA00022842"/>
    </source>
</evidence>
<keyword evidence="11" id="KW-0460">Magnesium</keyword>
<reference evidence="19" key="1">
    <citation type="submission" date="2016-12" db="EMBL/GenBank/DDBJ databases">
        <title>Discovery of methanogenic haloarchaea.</title>
        <authorList>
            <person name="Sorokin D.Y."/>
            <person name="Makarova K.S."/>
            <person name="Abbas B."/>
            <person name="Ferrer M."/>
            <person name="Golyshin P.N."/>
        </authorList>
    </citation>
    <scope>NUCLEOTIDE SEQUENCE [LARGE SCALE GENOMIC DNA]</scope>
    <source>
        <strain evidence="19">HMET1</strain>
    </source>
</reference>
<dbReference type="InterPro" id="IPR048999">
    <property type="entry name" value="STT3-PglB_core"/>
</dbReference>
<dbReference type="GO" id="GO:0004576">
    <property type="term" value="F:oligosaccharyl transferase activity"/>
    <property type="evidence" value="ECO:0007669"/>
    <property type="project" value="InterPro"/>
</dbReference>
<organism evidence="19 20">
    <name type="scientific">Methanohalarchaeum thermophilum</name>
    <dbReference type="NCBI Taxonomy" id="1903181"/>
    <lineage>
        <taxon>Archaea</taxon>
        <taxon>Methanobacteriati</taxon>
        <taxon>Methanobacteriota</taxon>
        <taxon>Methanonatronarchaeia</taxon>
        <taxon>Methanonatronarchaeales</taxon>
        <taxon>Methanonatronarchaeaceae</taxon>
        <taxon>Candidatus Methanohalarchaeum</taxon>
    </lineage>
</organism>
<evidence type="ECO:0000256" key="5">
    <source>
        <dbReference type="ARBA" id="ARBA00010810"/>
    </source>
</evidence>